<sequence length="31" mass="3709">MIKDDVIKRPETTIGPWEWIYDGDDLVQMED</sequence>
<proteinExistence type="predicted"/>
<accession>A0A4R3VZI9</accession>
<organism evidence="1 2">
    <name type="scientific">Sphingobacterium alimentarium</name>
    <dbReference type="NCBI Taxonomy" id="797292"/>
    <lineage>
        <taxon>Bacteria</taxon>
        <taxon>Pseudomonadati</taxon>
        <taxon>Bacteroidota</taxon>
        <taxon>Sphingobacteriia</taxon>
        <taxon>Sphingobacteriales</taxon>
        <taxon>Sphingobacteriaceae</taxon>
        <taxon>Sphingobacterium</taxon>
    </lineage>
</organism>
<evidence type="ECO:0000313" key="2">
    <source>
        <dbReference type="Proteomes" id="UP000295197"/>
    </source>
</evidence>
<dbReference type="AlphaFoldDB" id="A0A4R3VZI9"/>
<comment type="caution">
    <text evidence="1">The sequence shown here is derived from an EMBL/GenBank/DDBJ whole genome shotgun (WGS) entry which is preliminary data.</text>
</comment>
<reference evidence="1 2" key="1">
    <citation type="submission" date="2019-03" db="EMBL/GenBank/DDBJ databases">
        <title>Genomic Encyclopedia of Type Strains, Phase IV (KMG-IV): sequencing the most valuable type-strain genomes for metagenomic binning, comparative biology and taxonomic classification.</title>
        <authorList>
            <person name="Goeker M."/>
        </authorList>
    </citation>
    <scope>NUCLEOTIDE SEQUENCE [LARGE SCALE GENOMIC DNA]</scope>
    <source>
        <strain evidence="1 2">DSM 22362</strain>
    </source>
</reference>
<dbReference type="EMBL" id="SMBZ01000008">
    <property type="protein sequence ID" value="TCV18792.1"/>
    <property type="molecule type" value="Genomic_DNA"/>
</dbReference>
<name>A0A4R3VZI9_9SPHI</name>
<dbReference type="Proteomes" id="UP000295197">
    <property type="component" value="Unassembled WGS sequence"/>
</dbReference>
<gene>
    <name evidence="1" type="ORF">EDC17_100842</name>
</gene>
<protein>
    <submittedName>
        <fullName evidence="1">Uncharacterized protein</fullName>
    </submittedName>
</protein>
<keyword evidence="2" id="KW-1185">Reference proteome</keyword>
<evidence type="ECO:0000313" key="1">
    <source>
        <dbReference type="EMBL" id="TCV18792.1"/>
    </source>
</evidence>